<sequence>MQLTMPLSLGSADPIQAPDGVLCIIILICYGASALGYVSLAIFEMIYTIVIFIIFAFEFNLQISFIHWGWTDFLRALIGSVAFIITSLIVLIGYRHGAVIAAGVFGLLTGIVMGYDAYTIVPQLRKQHSAVPNPEPTGGI</sequence>
<dbReference type="Proteomes" id="UP000827872">
    <property type="component" value="Linkage Group LG03"/>
</dbReference>
<keyword evidence="2" id="KW-1185">Reference proteome</keyword>
<reference evidence="1" key="1">
    <citation type="submission" date="2021-08" db="EMBL/GenBank/DDBJ databases">
        <title>The first chromosome-level gecko genome reveals the dynamic sex chromosomes of Neotropical dwarf geckos (Sphaerodactylidae: Sphaerodactylus).</title>
        <authorList>
            <person name="Pinto B.J."/>
            <person name="Keating S.E."/>
            <person name="Gamble T."/>
        </authorList>
    </citation>
    <scope>NUCLEOTIDE SEQUENCE</scope>
    <source>
        <strain evidence="1">TG3544</strain>
    </source>
</reference>
<proteinExistence type="predicted"/>
<protein>
    <submittedName>
        <fullName evidence="1">Uncharacterized protein</fullName>
    </submittedName>
</protein>
<evidence type="ECO:0000313" key="2">
    <source>
        <dbReference type="Proteomes" id="UP000827872"/>
    </source>
</evidence>
<gene>
    <name evidence="1" type="ORF">K3G42_033306</name>
</gene>
<dbReference type="EMBL" id="CM037616">
    <property type="protein sequence ID" value="KAH7994150.1"/>
    <property type="molecule type" value="Genomic_DNA"/>
</dbReference>
<organism evidence="1 2">
    <name type="scientific">Sphaerodactylus townsendi</name>
    <dbReference type="NCBI Taxonomy" id="933632"/>
    <lineage>
        <taxon>Eukaryota</taxon>
        <taxon>Metazoa</taxon>
        <taxon>Chordata</taxon>
        <taxon>Craniata</taxon>
        <taxon>Vertebrata</taxon>
        <taxon>Euteleostomi</taxon>
        <taxon>Lepidosauria</taxon>
        <taxon>Squamata</taxon>
        <taxon>Bifurcata</taxon>
        <taxon>Gekkota</taxon>
        <taxon>Sphaerodactylidae</taxon>
        <taxon>Sphaerodactylus</taxon>
    </lineage>
</organism>
<accession>A0ACB8EPD1</accession>
<evidence type="ECO:0000313" key="1">
    <source>
        <dbReference type="EMBL" id="KAH7994150.1"/>
    </source>
</evidence>
<name>A0ACB8EPD1_9SAUR</name>
<comment type="caution">
    <text evidence="1">The sequence shown here is derived from an EMBL/GenBank/DDBJ whole genome shotgun (WGS) entry which is preliminary data.</text>
</comment>